<accession>A0AAQ3S340</accession>
<protein>
    <submittedName>
        <fullName evidence="1">Uncharacterized protein</fullName>
    </submittedName>
</protein>
<sequence length="110" mass="12738">MQTCACYLTCYIQTFHIGLSLETSLNSSTHVMSSRNYWDWMASYVQTMQETRRRNVGKMGENFLLGLVTYIKKNILLTTLFQLVIYASGHNIPWSKLCPLIIKGHESFHI</sequence>
<gene>
    <name evidence="1" type="ORF">V8G54_011490</name>
</gene>
<dbReference type="Proteomes" id="UP001374535">
    <property type="component" value="Chromosome 4"/>
</dbReference>
<reference evidence="1 2" key="1">
    <citation type="journal article" date="2023" name="Life. Sci Alliance">
        <title>Evolutionary insights into 3D genome organization and epigenetic landscape of Vigna mungo.</title>
        <authorList>
            <person name="Junaid A."/>
            <person name="Singh B."/>
            <person name="Bhatia S."/>
        </authorList>
    </citation>
    <scope>NUCLEOTIDE SEQUENCE [LARGE SCALE GENOMIC DNA]</scope>
    <source>
        <strain evidence="1">Urdbean</strain>
    </source>
</reference>
<evidence type="ECO:0000313" key="1">
    <source>
        <dbReference type="EMBL" id="WVZ13924.1"/>
    </source>
</evidence>
<dbReference type="EMBL" id="CP144697">
    <property type="protein sequence ID" value="WVZ13924.1"/>
    <property type="molecule type" value="Genomic_DNA"/>
</dbReference>
<organism evidence="1 2">
    <name type="scientific">Vigna mungo</name>
    <name type="common">Black gram</name>
    <name type="synonym">Phaseolus mungo</name>
    <dbReference type="NCBI Taxonomy" id="3915"/>
    <lineage>
        <taxon>Eukaryota</taxon>
        <taxon>Viridiplantae</taxon>
        <taxon>Streptophyta</taxon>
        <taxon>Embryophyta</taxon>
        <taxon>Tracheophyta</taxon>
        <taxon>Spermatophyta</taxon>
        <taxon>Magnoliopsida</taxon>
        <taxon>eudicotyledons</taxon>
        <taxon>Gunneridae</taxon>
        <taxon>Pentapetalae</taxon>
        <taxon>rosids</taxon>
        <taxon>fabids</taxon>
        <taxon>Fabales</taxon>
        <taxon>Fabaceae</taxon>
        <taxon>Papilionoideae</taxon>
        <taxon>50 kb inversion clade</taxon>
        <taxon>NPAAA clade</taxon>
        <taxon>indigoferoid/millettioid clade</taxon>
        <taxon>Phaseoleae</taxon>
        <taxon>Vigna</taxon>
    </lineage>
</organism>
<dbReference type="AlphaFoldDB" id="A0AAQ3S340"/>
<keyword evidence="2" id="KW-1185">Reference proteome</keyword>
<proteinExistence type="predicted"/>
<name>A0AAQ3S340_VIGMU</name>
<evidence type="ECO:0000313" key="2">
    <source>
        <dbReference type="Proteomes" id="UP001374535"/>
    </source>
</evidence>